<sequence length="133" mass="14594">MGRSTVTEGRSIPDLGDVAAPSLPTLRGIAHTPEGDRMTLLEQRPGEPVGVDAPTEPASWIRPGRTLLVASTGGHLEQLFRLRRRFQPALEDVEWATFDTPQSRYLLAGERVHYVPFVKPKDVRGTLLNNAAA</sequence>
<accession>A0A060C8R3</accession>
<feature type="non-terminal residue" evidence="1">
    <location>
        <position position="133"/>
    </location>
</feature>
<organism evidence="1">
    <name type="scientific">uncultured Cellulomonas sp</name>
    <dbReference type="NCBI Taxonomy" id="189682"/>
    <lineage>
        <taxon>Bacteria</taxon>
        <taxon>Bacillati</taxon>
        <taxon>Actinomycetota</taxon>
        <taxon>Actinomycetes</taxon>
        <taxon>Micrococcales</taxon>
        <taxon>Cellulomonadaceae</taxon>
        <taxon>Cellulomonas</taxon>
        <taxon>environmental samples</taxon>
    </lineage>
</organism>
<name>A0A060C8R3_9CELL</name>
<reference evidence="1" key="1">
    <citation type="journal article" date="2013" name="Environ. Microbiol.">
        <title>Seasonally variable intestinal metagenomes of the red palm weevil (Rhynchophorus ferrugineus).</title>
        <authorList>
            <person name="Jia S."/>
            <person name="Zhang X."/>
            <person name="Zhang G."/>
            <person name="Yin A."/>
            <person name="Zhang S."/>
            <person name="Li F."/>
            <person name="Wang L."/>
            <person name="Zhao D."/>
            <person name="Yun Q."/>
            <person name="Tala"/>
            <person name="Wang J."/>
            <person name="Sun G."/>
            <person name="Baabdullah M."/>
            <person name="Yu X."/>
            <person name="Hu S."/>
            <person name="Al-Mssallem I.S."/>
            <person name="Yu J."/>
        </authorList>
    </citation>
    <scope>NUCLEOTIDE SEQUENCE</scope>
</reference>
<proteinExistence type="predicted"/>
<protein>
    <submittedName>
        <fullName evidence="1">CAZy families GT1 protein</fullName>
    </submittedName>
</protein>
<evidence type="ECO:0000313" key="1">
    <source>
        <dbReference type="EMBL" id="AIA91342.1"/>
    </source>
</evidence>
<dbReference type="AlphaFoldDB" id="A0A060C8R3"/>
<dbReference type="EMBL" id="KF124029">
    <property type="protein sequence ID" value="AIA91342.1"/>
    <property type="molecule type" value="Genomic_DNA"/>
</dbReference>